<evidence type="ECO:0000313" key="3">
    <source>
        <dbReference type="Proteomes" id="UP000287233"/>
    </source>
</evidence>
<evidence type="ECO:0000256" key="1">
    <source>
        <dbReference type="ARBA" id="ARBA00005721"/>
    </source>
</evidence>
<sequence length="130" mass="13886">MAEQRWETPQPLGRVVVRQEVLSAIAARAVEGVEGVRPLRGGGGIIGILGGGEEGVQITLRGDVADVALRIAVVLGYSVHNIAQAAQRRVREDLEAMVGITVGRVDVHVRHVIPPEEILMLDERGDDAEG</sequence>
<reference evidence="3" key="1">
    <citation type="submission" date="2018-12" db="EMBL/GenBank/DDBJ databases">
        <title>Complete genome sequence of an uncultured bacterium of the candidate phylum Bipolaricaulota.</title>
        <authorList>
            <person name="Kadnikov V.V."/>
            <person name="Mardanov A.V."/>
            <person name="Beletsky A.V."/>
            <person name="Frank Y.A."/>
            <person name="Karnachuk O.V."/>
            <person name="Ravin N.V."/>
        </authorList>
    </citation>
    <scope>NUCLEOTIDE SEQUENCE [LARGE SCALE GENOMIC DNA]</scope>
</reference>
<dbReference type="PANTHER" id="PTHR34297">
    <property type="entry name" value="HYPOTHETICAL CYTOSOLIC PROTEIN-RELATED"/>
    <property type="match status" value="1"/>
</dbReference>
<dbReference type="AlphaFoldDB" id="A0A410FSM8"/>
<dbReference type="PANTHER" id="PTHR34297:SF1">
    <property type="entry name" value="ASP23_GLS24 FAMILY ENVELOPE STRESS RESPONSE PROTEIN"/>
    <property type="match status" value="1"/>
</dbReference>
<dbReference type="InterPro" id="IPR005531">
    <property type="entry name" value="Asp23"/>
</dbReference>
<proteinExistence type="inferred from homology"/>
<gene>
    <name evidence="2" type="ORF">BIP78_0433</name>
</gene>
<accession>A0A410FSM8</accession>
<organism evidence="2 3">
    <name type="scientific">Bipolaricaulis sibiricus</name>
    <dbReference type="NCBI Taxonomy" id="2501609"/>
    <lineage>
        <taxon>Bacteria</taxon>
        <taxon>Candidatus Bipolaricaulota</taxon>
        <taxon>Candidatus Bipolaricaulia</taxon>
        <taxon>Candidatus Bipolaricaulales</taxon>
        <taxon>Candidatus Bipolaricaulaceae</taxon>
        <taxon>Candidatus Bipolaricaulis</taxon>
    </lineage>
</organism>
<name>A0A410FSM8_BIPS1</name>
<dbReference type="Pfam" id="PF03780">
    <property type="entry name" value="Asp23"/>
    <property type="match status" value="1"/>
</dbReference>
<dbReference type="EMBL" id="CP034928">
    <property type="protein sequence ID" value="QAA76199.1"/>
    <property type="molecule type" value="Genomic_DNA"/>
</dbReference>
<dbReference type="KEGG" id="bih:BIP78_0433"/>
<comment type="similarity">
    <text evidence="1">Belongs to the asp23 family.</text>
</comment>
<protein>
    <recommendedName>
        <fullName evidence="4">Asp23/Gls24 family envelope stress response protein</fullName>
    </recommendedName>
</protein>
<evidence type="ECO:0008006" key="4">
    <source>
        <dbReference type="Google" id="ProtNLM"/>
    </source>
</evidence>
<evidence type="ECO:0000313" key="2">
    <source>
        <dbReference type="EMBL" id="QAA76199.1"/>
    </source>
</evidence>
<dbReference type="Proteomes" id="UP000287233">
    <property type="component" value="Chromosome"/>
</dbReference>